<dbReference type="AlphaFoldDB" id="A0A9E7U9I9"/>
<sequence>MADIESHTVNEEKYYASSRVGDFELSIDATGAEGPMPTEVLLADYASCYTFAFRAGAAREHDLDLGRIETEASADLDEDDDIVDGSVAFTVHVEDELDDEQVEALIELGEEICHVHAAVHEGTHADIDVVPDAF</sequence>
<dbReference type="KEGG" id="ssai:N0B31_06825"/>
<evidence type="ECO:0000313" key="1">
    <source>
        <dbReference type="EMBL" id="UWM55996.1"/>
    </source>
</evidence>
<dbReference type="Pfam" id="PF02566">
    <property type="entry name" value="OsmC"/>
    <property type="match status" value="1"/>
</dbReference>
<accession>A0A9E7U9I9</accession>
<dbReference type="RefSeq" id="WP_260595116.1">
    <property type="nucleotide sequence ID" value="NZ_CP104003.1"/>
</dbReference>
<dbReference type="EMBL" id="CP104003">
    <property type="protein sequence ID" value="UWM55996.1"/>
    <property type="molecule type" value="Genomic_DNA"/>
</dbReference>
<dbReference type="Gene3D" id="3.30.300.20">
    <property type="match status" value="1"/>
</dbReference>
<dbReference type="GeneID" id="74942121"/>
<dbReference type="InterPro" id="IPR003718">
    <property type="entry name" value="OsmC/Ohr_fam"/>
</dbReference>
<name>A0A9E7U9I9_9EURY</name>
<organism evidence="1 2">
    <name type="scientific">Salinirubellus salinus</name>
    <dbReference type="NCBI Taxonomy" id="1364945"/>
    <lineage>
        <taxon>Archaea</taxon>
        <taxon>Methanobacteriati</taxon>
        <taxon>Methanobacteriota</taxon>
        <taxon>Stenosarchaea group</taxon>
        <taxon>Halobacteria</taxon>
        <taxon>Halobacteriales</taxon>
        <taxon>Natronomonadaceae</taxon>
        <taxon>Salinirubellus</taxon>
    </lineage>
</organism>
<protein>
    <submittedName>
        <fullName evidence="1">OsmC family protein</fullName>
    </submittedName>
</protein>
<dbReference type="InterPro" id="IPR036102">
    <property type="entry name" value="OsmC/Ohrsf"/>
</dbReference>
<evidence type="ECO:0000313" key="2">
    <source>
        <dbReference type="Proteomes" id="UP001057580"/>
    </source>
</evidence>
<keyword evidence="2" id="KW-1185">Reference proteome</keyword>
<reference evidence="1" key="1">
    <citation type="submission" date="2022-09" db="EMBL/GenBank/DDBJ databases">
        <title>Diverse halophilic archaea isolated from saline environments.</title>
        <authorList>
            <person name="Cui H.-L."/>
        </authorList>
    </citation>
    <scope>NUCLEOTIDE SEQUENCE</scope>
    <source>
        <strain evidence="1">ZS-35-S2</strain>
    </source>
</reference>
<dbReference type="Proteomes" id="UP001057580">
    <property type="component" value="Chromosome"/>
</dbReference>
<dbReference type="InterPro" id="IPR015946">
    <property type="entry name" value="KH_dom-like_a/b"/>
</dbReference>
<proteinExistence type="predicted"/>
<dbReference type="SUPFAM" id="SSF82784">
    <property type="entry name" value="OsmC-like"/>
    <property type="match status" value="1"/>
</dbReference>
<gene>
    <name evidence="1" type="ORF">N0B31_06825</name>
</gene>